<feature type="compositionally biased region" description="Polar residues" evidence="7">
    <location>
        <begin position="223"/>
        <end position="232"/>
    </location>
</feature>
<dbReference type="InterPro" id="IPR013083">
    <property type="entry name" value="Znf_RING/FYVE/PHD"/>
</dbReference>
<reference evidence="10 11" key="1">
    <citation type="submission" date="2020-02" db="EMBL/GenBank/DDBJ databases">
        <authorList>
            <person name="Ma Q."/>
            <person name="Huang Y."/>
            <person name="Song X."/>
            <person name="Pei D."/>
        </authorList>
    </citation>
    <scope>NUCLEOTIDE SEQUENCE [LARGE SCALE GENOMIC DNA]</scope>
    <source>
        <strain evidence="10">Sxm20200214</strain>
        <tissue evidence="10">Leaf</tissue>
    </source>
</reference>
<accession>A0A8X7TK44</accession>
<dbReference type="InterPro" id="IPR019786">
    <property type="entry name" value="Zinc_finger_PHD-type_CS"/>
</dbReference>
<dbReference type="GO" id="GO:0003677">
    <property type="term" value="F:DNA binding"/>
    <property type="evidence" value="ECO:0007669"/>
    <property type="project" value="InterPro"/>
</dbReference>
<organism evidence="10 11">
    <name type="scientific">Brassica carinata</name>
    <name type="common">Ethiopian mustard</name>
    <name type="synonym">Abyssinian cabbage</name>
    <dbReference type="NCBI Taxonomy" id="52824"/>
    <lineage>
        <taxon>Eukaryota</taxon>
        <taxon>Viridiplantae</taxon>
        <taxon>Streptophyta</taxon>
        <taxon>Embryophyta</taxon>
        <taxon>Tracheophyta</taxon>
        <taxon>Spermatophyta</taxon>
        <taxon>Magnoliopsida</taxon>
        <taxon>eudicotyledons</taxon>
        <taxon>Gunneridae</taxon>
        <taxon>Pentapetalae</taxon>
        <taxon>rosids</taxon>
        <taxon>malvids</taxon>
        <taxon>Brassicales</taxon>
        <taxon>Brassicaceae</taxon>
        <taxon>Brassiceae</taxon>
        <taxon>Brassica</taxon>
    </lineage>
</organism>
<comment type="caution">
    <text evidence="10">The sequence shown here is derived from an EMBL/GenBank/DDBJ whole genome shotgun (WGS) entry which is preliminary data.</text>
</comment>
<feature type="domain" description="PHD-type" evidence="8">
    <location>
        <begin position="546"/>
        <end position="593"/>
    </location>
</feature>
<evidence type="ECO:0000259" key="8">
    <source>
        <dbReference type="PROSITE" id="PS50016"/>
    </source>
</evidence>
<dbReference type="InterPro" id="IPR001965">
    <property type="entry name" value="Znf_PHD"/>
</dbReference>
<dbReference type="InterPro" id="IPR018501">
    <property type="entry name" value="DDT_dom"/>
</dbReference>
<dbReference type="Proteomes" id="UP000886595">
    <property type="component" value="Unassembled WGS sequence"/>
</dbReference>
<feature type="compositionally biased region" description="Basic and acidic residues" evidence="7">
    <location>
        <begin position="234"/>
        <end position="256"/>
    </location>
</feature>
<evidence type="ECO:0000256" key="5">
    <source>
        <dbReference type="ARBA" id="ARBA00023242"/>
    </source>
</evidence>
<feature type="region of interest" description="Disordered" evidence="7">
    <location>
        <begin position="1370"/>
        <end position="1419"/>
    </location>
</feature>
<feature type="domain" description="DDT" evidence="9">
    <location>
        <begin position="350"/>
        <end position="410"/>
    </location>
</feature>
<dbReference type="SMART" id="SM00571">
    <property type="entry name" value="DDT"/>
    <property type="match status" value="1"/>
</dbReference>
<keyword evidence="5" id="KW-0539">Nucleus</keyword>
<dbReference type="PANTHER" id="PTHR46508:SF5">
    <property type="entry name" value="PHD-FINGER AND DNA BINDING DOMAIN-CONTAINING PROTEIN"/>
    <property type="match status" value="1"/>
</dbReference>
<keyword evidence="11" id="KW-1185">Reference proteome</keyword>
<evidence type="ECO:0000256" key="7">
    <source>
        <dbReference type="SAM" id="MobiDB-lite"/>
    </source>
</evidence>
<evidence type="ECO:0000256" key="2">
    <source>
        <dbReference type="ARBA" id="ARBA00022723"/>
    </source>
</evidence>
<dbReference type="GO" id="GO:0005634">
    <property type="term" value="C:nucleus"/>
    <property type="evidence" value="ECO:0007669"/>
    <property type="project" value="UniProtKB-SubCell"/>
</dbReference>
<keyword evidence="4" id="KW-0862">Zinc</keyword>
<dbReference type="SMART" id="SM00384">
    <property type="entry name" value="AT_hook"/>
    <property type="match status" value="2"/>
</dbReference>
<dbReference type="PROSITE" id="PS50016">
    <property type="entry name" value="ZF_PHD_2"/>
    <property type="match status" value="1"/>
</dbReference>
<dbReference type="Pfam" id="PF02791">
    <property type="entry name" value="DDT"/>
    <property type="match status" value="1"/>
</dbReference>
<evidence type="ECO:0000313" key="11">
    <source>
        <dbReference type="Proteomes" id="UP000886595"/>
    </source>
</evidence>
<dbReference type="OrthoDB" id="784962at2759"/>
<dbReference type="InterPro" id="IPR011011">
    <property type="entry name" value="Znf_FYVE_PHD"/>
</dbReference>
<evidence type="ECO:0000256" key="6">
    <source>
        <dbReference type="PROSITE-ProRule" id="PRU00146"/>
    </source>
</evidence>
<evidence type="ECO:0000256" key="3">
    <source>
        <dbReference type="ARBA" id="ARBA00022771"/>
    </source>
</evidence>
<evidence type="ECO:0000256" key="1">
    <source>
        <dbReference type="ARBA" id="ARBA00004123"/>
    </source>
</evidence>
<dbReference type="PANTHER" id="PTHR46508">
    <property type="entry name" value="PHD FINGER FAMILY PROTEIN"/>
    <property type="match status" value="1"/>
</dbReference>
<dbReference type="Pfam" id="PF24294">
    <property type="entry name" value="Chromo_PTM"/>
    <property type="match status" value="1"/>
</dbReference>
<protein>
    <submittedName>
        <fullName evidence="10">Uncharacterized protein</fullName>
    </submittedName>
</protein>
<gene>
    <name evidence="10" type="ORF">Bca52824_093368</name>
</gene>
<sequence>MEWVGKVVRKEIDGVALCSGTVRSHDDSSGNFEIDGLTTVTEVSESAEVADLVMAGEGRSQVKKPRVGRRRTRKRSRGEIITSEVINDDGVGEESCFGGNVDLNCGPVETTVGLDLNRAFDLTTGLDLDWHLNEGLGLVNVNIDYEEGSSVKRRGFIDLNMDASCEGGFDLNLEVNMENNVNGNDIVQETNVQDEKGEYKEVHVAEVSSVQLLEEIQKQDGVSLQDLNTPHSNGAERDLEHDAKTVVESLSDREISDEYTSGRRKRRKSSENPKLTSQPRLRRSARKALARFPNSSTITASLADEVSPSPSVSSLTDEKTWVVDGKAENISVPPPKPQLPPCSHILNLDGLPILNVFSVYSCLRSFSTLLFLSPFELEDFVESLRCMSPSLLFDSIHVSVLQILRKHLESLVAEGDPSAIACLRSLDWDMLDVVNYPLFVVEYLLFSGSKDNPRVDLTRFNFFKNEYFRQPMNLKIEILARLCDDMTDTEVVRSELNKRSVAAESEMEIDRKRNTKVRRRKRSMMELADDSSLNNEAIDGSLDRNSDDCCLCKMDGNLLCCDGCPAAYHSKCVGVASHLLLEEDWYCPECSFDQRVPGLKSEKQIRGAEFLEIDPHGRKYYSSCGYLLVIDTDGTGSVNYYHVNDVILVLELLKSCGRFYNGVIGAIKKHWDFPAGLKRTISGVNSPISVCLDKPAKGMISPIDAFKAPLPAPEKQPISGVKEKLEEGSSNEGSHNHCHRTRRRISNSATGPDILNMSSEGSAETVQNGSDALSLHEPGPSSILDIMKEPDSYIHSPSHYLARMNTRKGIRSNVQSESSYRNQYIFAEMTTAISEEMTRKSPIRTNDMRSDEEIASAQVKTILMKTTKFQWRHIQGLYLDAWKEKCGWCLPCQSEDAGIKTNCLFNMSLGALRGPSESEIANSQSIHKKSYLVAIICQILSMESRLQGLLVGPWLNPQHSRIWREHILKASNISRLRHLLVELEANLHHRVLSADWLNHVDSAIEMGSSRHIIVSTRSSLKTAIGKRRGPLLESGVNPTAKKKGGLTMCWWRGGRLSRPLFNWKVLPRSLVSKAARQGGSRNISGIMYPENSELAKRSRRVAWEAAVESSTTSEQLGFQVRTFHSYIKWDDIENSHLLPASDKESKKSARLFKKVIVRRKCIEEDTVKYLLDFGKRRNVPDVVLKNGRMIEESSSERKKFWLNESYVPLHLLKGFEEKKAVRKTMKSGSSLRHSEIEKIQKRSSEGKGFSYLFERAERSESSLCEQCKKEVPPSDAACCHICKGLFHKKHIRRADKEGMCICLPCRSEVQAKEQSSGRKRGRPPGSFRKKIRVQKQTHKKVIPARKSTRLKKTKTSLGERISVRLKNHKKVVASKPLRRSGRRPKHVTRLQDESTVPGKSKKRKLETKRGRGRPKKVKQEISIRKKRTKRALSYWLNGLLLSKKPGDERVDKFQRDRYFKPMENSDSDHDQPKCRLCCLIDSGSTFISCEMCKEWYHGDACGINEKNSSMVIGFRCHLCREQLPPTCPHEISTTSAVPS</sequence>
<feature type="region of interest" description="Disordered" evidence="7">
    <location>
        <begin position="722"/>
        <end position="784"/>
    </location>
</feature>
<dbReference type="InterPro" id="IPR019787">
    <property type="entry name" value="Znf_PHD-finger"/>
</dbReference>
<dbReference type="EMBL" id="JAAMPC010000054">
    <property type="protein sequence ID" value="KAG2244802.1"/>
    <property type="molecule type" value="Genomic_DNA"/>
</dbReference>
<dbReference type="InterPro" id="IPR056618">
    <property type="entry name" value="Chromo_PTM"/>
</dbReference>
<keyword evidence="2" id="KW-0479">Metal-binding</keyword>
<dbReference type="Pfam" id="PF00628">
    <property type="entry name" value="PHD"/>
    <property type="match status" value="1"/>
</dbReference>
<name>A0A8X7TK44_BRACI</name>
<proteinExistence type="predicted"/>
<evidence type="ECO:0000313" key="10">
    <source>
        <dbReference type="EMBL" id="KAG2244802.1"/>
    </source>
</evidence>
<dbReference type="SUPFAM" id="SSF57903">
    <property type="entry name" value="FYVE/PHD zinc finger"/>
    <property type="match status" value="2"/>
</dbReference>
<evidence type="ECO:0000259" key="9">
    <source>
        <dbReference type="PROSITE" id="PS50827"/>
    </source>
</evidence>
<dbReference type="InterPro" id="IPR017956">
    <property type="entry name" value="AT_hook_DNA-bd_motif"/>
</dbReference>
<feature type="compositionally biased region" description="Polar residues" evidence="7">
    <location>
        <begin position="746"/>
        <end position="771"/>
    </location>
</feature>
<dbReference type="Gene3D" id="3.30.40.10">
    <property type="entry name" value="Zinc/RING finger domain, C3HC4 (zinc finger)"/>
    <property type="match status" value="2"/>
</dbReference>
<feature type="compositionally biased region" description="Basic residues" evidence="7">
    <location>
        <begin position="280"/>
        <end position="289"/>
    </location>
</feature>
<keyword evidence="3 6" id="KW-0863">Zinc-finger</keyword>
<dbReference type="SMART" id="SM00249">
    <property type="entry name" value="PHD"/>
    <property type="match status" value="2"/>
</dbReference>
<evidence type="ECO:0000256" key="4">
    <source>
        <dbReference type="ARBA" id="ARBA00022833"/>
    </source>
</evidence>
<feature type="region of interest" description="Disordered" evidence="7">
    <location>
        <begin position="223"/>
        <end position="289"/>
    </location>
</feature>
<feature type="compositionally biased region" description="Basic residues" evidence="7">
    <location>
        <begin position="736"/>
        <end position="745"/>
    </location>
</feature>
<feature type="compositionally biased region" description="Basic residues" evidence="7">
    <location>
        <begin position="1317"/>
        <end position="1338"/>
    </location>
</feature>
<feature type="compositionally biased region" description="Basic residues" evidence="7">
    <location>
        <begin position="1399"/>
        <end position="1416"/>
    </location>
</feature>
<dbReference type="PROSITE" id="PS01359">
    <property type="entry name" value="ZF_PHD_1"/>
    <property type="match status" value="1"/>
</dbReference>
<dbReference type="PROSITE" id="PS50827">
    <property type="entry name" value="DDT"/>
    <property type="match status" value="1"/>
</dbReference>
<feature type="compositionally biased region" description="Basic residues" evidence="7">
    <location>
        <begin position="1370"/>
        <end position="1388"/>
    </location>
</feature>
<dbReference type="GO" id="GO:0008270">
    <property type="term" value="F:zinc ion binding"/>
    <property type="evidence" value="ECO:0007669"/>
    <property type="project" value="UniProtKB-KW"/>
</dbReference>
<feature type="region of interest" description="Disordered" evidence="7">
    <location>
        <begin position="1312"/>
        <end position="1338"/>
    </location>
</feature>
<comment type="subcellular location">
    <subcellularLocation>
        <location evidence="1">Nucleus</location>
    </subcellularLocation>
</comment>